<dbReference type="SUPFAM" id="SSF54637">
    <property type="entry name" value="Thioesterase/thiol ester dehydrase-isomerase"/>
    <property type="match status" value="1"/>
</dbReference>
<dbReference type="GO" id="GO:0070403">
    <property type="term" value="F:NAD+ binding"/>
    <property type="evidence" value="ECO:0007669"/>
    <property type="project" value="InterPro"/>
</dbReference>
<dbReference type="InterPro" id="IPR006108">
    <property type="entry name" value="3HC_DH_C"/>
</dbReference>
<dbReference type="InterPro" id="IPR008927">
    <property type="entry name" value="6-PGluconate_DH-like_C_sf"/>
</dbReference>
<evidence type="ECO:0000313" key="5">
    <source>
        <dbReference type="Proteomes" id="UP000184932"/>
    </source>
</evidence>
<evidence type="ECO:0000259" key="3">
    <source>
        <dbReference type="Pfam" id="PF02737"/>
    </source>
</evidence>
<evidence type="ECO:0000259" key="2">
    <source>
        <dbReference type="Pfam" id="PF00725"/>
    </source>
</evidence>
<accession>A0A1N6EWW9</accession>
<dbReference type="SUPFAM" id="SSF48179">
    <property type="entry name" value="6-phosphogluconate dehydrogenase C-terminal domain-like"/>
    <property type="match status" value="1"/>
</dbReference>
<evidence type="ECO:0000313" key="4">
    <source>
        <dbReference type="EMBL" id="SIN87528.1"/>
    </source>
</evidence>
<dbReference type="InterPro" id="IPR013328">
    <property type="entry name" value="6PGD_dom2"/>
</dbReference>
<evidence type="ECO:0000256" key="1">
    <source>
        <dbReference type="ARBA" id="ARBA00023002"/>
    </source>
</evidence>
<sequence>MKAAILGTGVIGAGWAARFLLAGWDVAVHDPASGAEARLDATLAAARRVLPMLSEVALPPEGSLRFGTLEEAVRGAAWVQESAPERLDLKHEIWREVLEHAAPDAVLASSTSGFTPTALNGGTGRVIVAHPFNPVYLLPLVELVGPETAQAAAILTRIGMYPLEITAEIDGHIADRLLESVWREALWLVNDGVATTGQIDEAIRMGFGLRWAQMGLFETYRLGGGEGGFAQFLAQFGPALKWPWSHLTDVPDLDAALVQKIAAQSDAQSGHLSTEALTTLRDHNLVALLRALKQRNAGAGKLLNAHEQSLTPPPPPPGPAPLVTLRRTIPVDWTDYNGHMNESRYGQLWSDAGDTILVAIGMGPESPGTQGATWFTVDNHIRYLAETQAGETCEVRTTILLAEGKKLRMHHEMWVGETLSATCTQLLLHIDLATRRSAPPAPDVAERLQAYAAAHRELAAPHAQAGSR</sequence>
<dbReference type="AlphaFoldDB" id="A0A1N6EWW9"/>
<dbReference type="Pfam" id="PF02737">
    <property type="entry name" value="3HCDH_N"/>
    <property type="match status" value="1"/>
</dbReference>
<gene>
    <name evidence="4" type="ORF">SAMN05444002_1173</name>
</gene>
<dbReference type="GO" id="GO:0016616">
    <property type="term" value="F:oxidoreductase activity, acting on the CH-OH group of donors, NAD or NADP as acceptor"/>
    <property type="evidence" value="ECO:0007669"/>
    <property type="project" value="InterPro"/>
</dbReference>
<dbReference type="Gene3D" id="3.10.129.10">
    <property type="entry name" value="Hotdog Thioesterase"/>
    <property type="match status" value="1"/>
</dbReference>
<dbReference type="CDD" id="cd00586">
    <property type="entry name" value="4HBT"/>
    <property type="match status" value="1"/>
</dbReference>
<organism evidence="4 5">
    <name type="scientific">Vannielia litorea</name>
    <dbReference type="NCBI Taxonomy" id="1217970"/>
    <lineage>
        <taxon>Bacteria</taxon>
        <taxon>Pseudomonadati</taxon>
        <taxon>Pseudomonadota</taxon>
        <taxon>Alphaproteobacteria</taxon>
        <taxon>Rhodobacterales</taxon>
        <taxon>Paracoccaceae</taxon>
        <taxon>Vannielia</taxon>
    </lineage>
</organism>
<proteinExistence type="predicted"/>
<dbReference type="Pfam" id="PF13279">
    <property type="entry name" value="4HBT_2"/>
    <property type="match status" value="1"/>
</dbReference>
<dbReference type="GO" id="GO:0006631">
    <property type="term" value="P:fatty acid metabolic process"/>
    <property type="evidence" value="ECO:0007669"/>
    <property type="project" value="InterPro"/>
</dbReference>
<feature type="domain" description="3-hydroxyacyl-CoA dehydrogenase NAD binding" evidence="3">
    <location>
        <begin position="2"/>
        <end position="154"/>
    </location>
</feature>
<dbReference type="InterPro" id="IPR029069">
    <property type="entry name" value="HotDog_dom_sf"/>
</dbReference>
<feature type="domain" description="3-hydroxyacyl-CoA dehydrogenase C-terminal" evidence="2">
    <location>
        <begin position="171"/>
        <end position="237"/>
    </location>
</feature>
<protein>
    <submittedName>
        <fullName evidence="4">Carnitine 3-dehydrogenase</fullName>
    </submittedName>
</protein>
<dbReference type="Gene3D" id="1.10.1040.10">
    <property type="entry name" value="N-(1-d-carboxylethyl)-l-norvaline Dehydrogenase, domain 2"/>
    <property type="match status" value="1"/>
</dbReference>
<dbReference type="InterPro" id="IPR036291">
    <property type="entry name" value="NAD(P)-bd_dom_sf"/>
</dbReference>
<dbReference type="Pfam" id="PF00725">
    <property type="entry name" value="3HCDH"/>
    <property type="match status" value="1"/>
</dbReference>
<dbReference type="EMBL" id="FSRL01000001">
    <property type="protein sequence ID" value="SIN87528.1"/>
    <property type="molecule type" value="Genomic_DNA"/>
</dbReference>
<dbReference type="Gene3D" id="3.40.50.720">
    <property type="entry name" value="NAD(P)-binding Rossmann-like Domain"/>
    <property type="match status" value="1"/>
</dbReference>
<dbReference type="InterPro" id="IPR006176">
    <property type="entry name" value="3-OHacyl-CoA_DH_NAD-bd"/>
</dbReference>
<dbReference type="Proteomes" id="UP000184932">
    <property type="component" value="Unassembled WGS sequence"/>
</dbReference>
<dbReference type="PANTHER" id="PTHR48075">
    <property type="entry name" value="3-HYDROXYACYL-COA DEHYDROGENASE FAMILY PROTEIN"/>
    <property type="match status" value="1"/>
</dbReference>
<dbReference type="STRING" id="1217970.SAMN05444002_1173"/>
<dbReference type="RefSeq" id="WP_074255272.1">
    <property type="nucleotide sequence ID" value="NZ_FSRL01000001.1"/>
</dbReference>
<keyword evidence="1" id="KW-0560">Oxidoreductase</keyword>
<keyword evidence="5" id="KW-1185">Reference proteome</keyword>
<dbReference type="SUPFAM" id="SSF51735">
    <property type="entry name" value="NAD(P)-binding Rossmann-fold domains"/>
    <property type="match status" value="1"/>
</dbReference>
<name>A0A1N6EWW9_9RHOB</name>
<reference evidence="5" key="1">
    <citation type="submission" date="2016-11" db="EMBL/GenBank/DDBJ databases">
        <authorList>
            <person name="Varghese N."/>
            <person name="Submissions S."/>
        </authorList>
    </citation>
    <scope>NUCLEOTIDE SEQUENCE [LARGE SCALE GENOMIC DNA]</scope>
    <source>
        <strain evidence="5">DSM 29440</strain>
    </source>
</reference>
<dbReference type="PANTHER" id="PTHR48075:SF5">
    <property type="entry name" value="3-HYDROXYBUTYRYL-COA DEHYDROGENASE"/>
    <property type="match status" value="1"/>
</dbReference>